<feature type="compositionally biased region" description="Polar residues" evidence="3">
    <location>
        <begin position="174"/>
        <end position="187"/>
    </location>
</feature>
<keyword evidence="1" id="KW-0343">GTPase activation</keyword>
<reference evidence="6 7" key="1">
    <citation type="submission" date="2019-08" db="EMBL/GenBank/DDBJ databases">
        <title>Draft genome sequences of two oriental melons (Cucumis melo L. var makuwa).</title>
        <authorList>
            <person name="Kwon S.-Y."/>
        </authorList>
    </citation>
    <scope>NUCLEOTIDE SEQUENCE [LARGE SCALE GENOMIC DNA]</scope>
    <source>
        <strain evidence="7">cv. SW 3</strain>
        <tissue evidence="6">Leaf</tissue>
    </source>
</reference>
<evidence type="ECO:0000256" key="1">
    <source>
        <dbReference type="ARBA" id="ARBA00022468"/>
    </source>
</evidence>
<dbReference type="SUPFAM" id="SSF50729">
    <property type="entry name" value="PH domain-like"/>
    <property type="match status" value="1"/>
</dbReference>
<protein>
    <submittedName>
        <fullName evidence="6">Rho GTPase-activating protein REN1</fullName>
    </submittedName>
</protein>
<dbReference type="PANTHER" id="PTHR46265:SF2">
    <property type="entry name" value="RHO GTPASE-ACTIVATING PROTEIN 7"/>
    <property type="match status" value="1"/>
</dbReference>
<feature type="compositionally biased region" description="Polar residues" evidence="3">
    <location>
        <begin position="879"/>
        <end position="914"/>
    </location>
</feature>
<feature type="region of interest" description="Disordered" evidence="3">
    <location>
        <begin position="164"/>
        <end position="188"/>
    </location>
</feature>
<dbReference type="SUPFAM" id="SSF48350">
    <property type="entry name" value="GTPase activation domain, GAP"/>
    <property type="match status" value="1"/>
</dbReference>
<dbReference type="SMART" id="SM00324">
    <property type="entry name" value="RhoGAP"/>
    <property type="match status" value="1"/>
</dbReference>
<feature type="domain" description="PH" evidence="4">
    <location>
        <begin position="47"/>
        <end position="154"/>
    </location>
</feature>
<feature type="region of interest" description="Disordered" evidence="3">
    <location>
        <begin position="23"/>
        <end position="44"/>
    </location>
</feature>
<dbReference type="InterPro" id="IPR025757">
    <property type="entry name" value="MIP1_Leuzipper"/>
</dbReference>
<feature type="compositionally biased region" description="Polar residues" evidence="3">
    <location>
        <begin position="954"/>
        <end position="978"/>
    </location>
</feature>
<dbReference type="EMBL" id="SSTE01001846">
    <property type="protein sequence ID" value="KAA0065081.1"/>
    <property type="molecule type" value="Genomic_DNA"/>
</dbReference>
<dbReference type="PANTHER" id="PTHR46265">
    <property type="entry name" value="RHO GTPASE-ACTIVATING PROTEIN 7"/>
    <property type="match status" value="1"/>
</dbReference>
<dbReference type="PROSITE" id="PS50003">
    <property type="entry name" value="PH_DOMAIN"/>
    <property type="match status" value="1"/>
</dbReference>
<dbReference type="AlphaFoldDB" id="A0A5A7VH64"/>
<organism evidence="6 7">
    <name type="scientific">Cucumis melo var. makuwa</name>
    <name type="common">Oriental melon</name>
    <dbReference type="NCBI Taxonomy" id="1194695"/>
    <lineage>
        <taxon>Eukaryota</taxon>
        <taxon>Viridiplantae</taxon>
        <taxon>Streptophyta</taxon>
        <taxon>Embryophyta</taxon>
        <taxon>Tracheophyta</taxon>
        <taxon>Spermatophyta</taxon>
        <taxon>Magnoliopsida</taxon>
        <taxon>eudicotyledons</taxon>
        <taxon>Gunneridae</taxon>
        <taxon>Pentapetalae</taxon>
        <taxon>rosids</taxon>
        <taxon>fabids</taxon>
        <taxon>Cucurbitales</taxon>
        <taxon>Cucurbitaceae</taxon>
        <taxon>Benincaseae</taxon>
        <taxon>Cucumis</taxon>
    </lineage>
</organism>
<feature type="compositionally biased region" description="Polar residues" evidence="3">
    <location>
        <begin position="540"/>
        <end position="565"/>
    </location>
</feature>
<dbReference type="CDD" id="cd00821">
    <property type="entry name" value="PH"/>
    <property type="match status" value="1"/>
</dbReference>
<evidence type="ECO:0000313" key="6">
    <source>
        <dbReference type="EMBL" id="KAA0065081.1"/>
    </source>
</evidence>
<dbReference type="InterPro" id="IPR008936">
    <property type="entry name" value="Rho_GTPase_activation_prot"/>
</dbReference>
<gene>
    <name evidence="6" type="ORF">E6C27_scaffold82G004120</name>
</gene>
<sequence length="978" mass="107315">MSNRNVEPSQVMFSVLTIALVESGAPPPAPPPPPPHDPSAGSRAGNTVFKSGPLFLSSKGIGWTSWKKRWFILTRTSLVFFRSDPNAVPQKGGEVNLTLGGIDLNNSGSVVVKSEKKLLTVLFPDGREGRAFTLKAETLEDLYEWKVALENALAQAPSTAHANGILKNDKIESNDGSSETLKDNQPQPVRPRVLGRPILLALEDVDGTPSFLEKALRFIEGHGVKVEGILRQAADVDDVERRVRDYEQGKNEFSSEEDAHVVADCVKYVIRELPSSPVPASCCNALLEACKTDRGIRVNAMRSAIYETFPEPNRRLLQRILMMMQTVASHKAENRMSSSAVAACMAPLLLRPLLAGDCEIETDFDVGGDGSIQLLRAAAAANHAQAIVITLLEEYGKIFGECSMSPIMYSDSEESGSESEEATDDEMSYDDEEQDDVTGSDAETGDELESSGTCSGSVDSEDREYDDKGSEVSSSSSKNSDACKVNGTKPKFSSSSPKTSLPQRGEVQNKESIQNKDDPGRDNSPIKDERPEVECASDEANMTNKLDLCPSSSVEGSPTTSNKSSHASRRLTIWGRTPAKKNLSMESVDYDFGEEFEIQRLEATKGELQNKILEEAKENAALQSCLENRKKALLERRLTLEQEVARLKEQLQKERDLRMALEAGLKISQGPLPNLANINEKTKADLEEIDQAEKDIANLNNMVNDFGGQLDMLRDQKNNLSSDSRNVFKQEQNYQTKSKDKKKDAGALGPSHSEHSRNKDVLSGQAENDNEKKMEPSSSASKYPPLHQHPDPRNAAVRSVGLPTNSSTSETLPSRPTAPKRTGARIEGPNHTSSALTKLTTRLNFLKERRSQIANELQNMDRGRSQPFENLDKSRGPESQRSLQNSDETQGSSDVQPMRNPETSRTANNLQSIQDSDKRAGTDNNQSRKSDADKGTRTGGQNQNTLDRGKSENHTTINTEKGTGQDSSRFTTARTITR</sequence>
<dbReference type="GO" id="GO:0005096">
    <property type="term" value="F:GTPase activator activity"/>
    <property type="evidence" value="ECO:0007669"/>
    <property type="project" value="UniProtKB-KW"/>
</dbReference>
<dbReference type="Gene3D" id="1.10.555.10">
    <property type="entry name" value="Rho GTPase activation protein"/>
    <property type="match status" value="1"/>
</dbReference>
<feature type="domain" description="Rho-GAP" evidence="5">
    <location>
        <begin position="200"/>
        <end position="399"/>
    </location>
</feature>
<feature type="compositionally biased region" description="Pro residues" evidence="3">
    <location>
        <begin position="25"/>
        <end position="37"/>
    </location>
</feature>
<evidence type="ECO:0000256" key="2">
    <source>
        <dbReference type="SAM" id="Coils"/>
    </source>
</evidence>
<dbReference type="GO" id="GO:0007165">
    <property type="term" value="P:signal transduction"/>
    <property type="evidence" value="ECO:0007669"/>
    <property type="project" value="InterPro"/>
</dbReference>
<keyword evidence="2" id="KW-0175">Coiled coil</keyword>
<dbReference type="PROSITE" id="PS50238">
    <property type="entry name" value="RHOGAP"/>
    <property type="match status" value="1"/>
</dbReference>
<dbReference type="InterPro" id="IPR011993">
    <property type="entry name" value="PH-like_dom_sf"/>
</dbReference>
<dbReference type="Gene3D" id="2.30.29.30">
    <property type="entry name" value="Pleckstrin-homology domain (PH domain)/Phosphotyrosine-binding domain (PTB)"/>
    <property type="match status" value="1"/>
</dbReference>
<dbReference type="CDD" id="cd00159">
    <property type="entry name" value="RhoGAP"/>
    <property type="match status" value="1"/>
</dbReference>
<feature type="compositionally biased region" description="Basic and acidic residues" evidence="3">
    <location>
        <begin position="859"/>
        <end position="878"/>
    </location>
</feature>
<feature type="coiled-coil region" evidence="2">
    <location>
        <begin position="598"/>
        <end position="709"/>
    </location>
</feature>
<dbReference type="InterPro" id="IPR000198">
    <property type="entry name" value="RhoGAP_dom"/>
</dbReference>
<evidence type="ECO:0000313" key="7">
    <source>
        <dbReference type="Proteomes" id="UP000321393"/>
    </source>
</evidence>
<feature type="region of interest" description="Disordered" evidence="3">
    <location>
        <begin position="719"/>
        <end position="837"/>
    </location>
</feature>
<dbReference type="InterPro" id="IPR001849">
    <property type="entry name" value="PH_domain"/>
</dbReference>
<dbReference type="Pfam" id="PF00620">
    <property type="entry name" value="RhoGAP"/>
    <property type="match status" value="1"/>
</dbReference>
<proteinExistence type="predicted"/>
<evidence type="ECO:0000256" key="3">
    <source>
        <dbReference type="SAM" id="MobiDB-lite"/>
    </source>
</evidence>
<comment type="caution">
    <text evidence="6">The sequence shown here is derived from an EMBL/GenBank/DDBJ whole genome shotgun (WGS) entry which is preliminary data.</text>
</comment>
<dbReference type="Pfam" id="PF00169">
    <property type="entry name" value="PH"/>
    <property type="match status" value="1"/>
</dbReference>
<feature type="compositionally biased region" description="Low complexity" evidence="3">
    <location>
        <begin position="488"/>
        <end position="500"/>
    </location>
</feature>
<dbReference type="SMART" id="SM00233">
    <property type="entry name" value="PH"/>
    <property type="match status" value="1"/>
</dbReference>
<dbReference type="Pfam" id="PF14389">
    <property type="entry name" value="Lzipper-MIP1"/>
    <property type="match status" value="1"/>
</dbReference>
<accession>A0A5A7VH64</accession>
<feature type="compositionally biased region" description="Polar residues" evidence="3">
    <location>
        <begin position="719"/>
        <end position="736"/>
    </location>
</feature>
<feature type="region of interest" description="Disordered" evidence="3">
    <location>
        <begin position="409"/>
        <end position="573"/>
    </location>
</feature>
<name>A0A5A7VH64_CUCMM</name>
<feature type="region of interest" description="Disordered" evidence="3">
    <location>
        <begin position="854"/>
        <end position="978"/>
    </location>
</feature>
<dbReference type="OrthoDB" id="2157866at2759"/>
<feature type="compositionally biased region" description="Basic and acidic residues" evidence="3">
    <location>
        <begin position="507"/>
        <end position="533"/>
    </location>
</feature>
<feature type="compositionally biased region" description="Basic and acidic residues" evidence="3">
    <location>
        <begin position="915"/>
        <end position="936"/>
    </location>
</feature>
<feature type="compositionally biased region" description="Acidic residues" evidence="3">
    <location>
        <begin position="411"/>
        <end position="449"/>
    </location>
</feature>
<feature type="compositionally biased region" description="Polar residues" evidence="3">
    <location>
        <begin position="802"/>
        <end position="814"/>
    </location>
</feature>
<evidence type="ECO:0000259" key="5">
    <source>
        <dbReference type="PROSITE" id="PS50238"/>
    </source>
</evidence>
<dbReference type="InterPro" id="IPR052799">
    <property type="entry name" value="Rho_GAP_Regulators"/>
</dbReference>
<evidence type="ECO:0000259" key="4">
    <source>
        <dbReference type="PROSITE" id="PS50003"/>
    </source>
</evidence>
<feature type="compositionally biased region" description="Low complexity" evidence="3">
    <location>
        <begin position="471"/>
        <end position="480"/>
    </location>
</feature>
<dbReference type="Proteomes" id="UP000321393">
    <property type="component" value="Unassembled WGS sequence"/>
</dbReference>
<dbReference type="STRING" id="1194695.A0A5A7VH64"/>